<keyword evidence="2" id="KW-1185">Reference proteome</keyword>
<proteinExistence type="predicted"/>
<dbReference type="PANTHER" id="PTHR31025:SF9">
    <property type="entry name" value="SI:DKEY-286J15.1"/>
    <property type="match status" value="1"/>
</dbReference>
<gene>
    <name evidence="1" type="ORF">QQF64_011247</name>
</gene>
<comment type="caution">
    <text evidence="1">The sequence shown here is derived from an EMBL/GenBank/DDBJ whole genome shotgun (WGS) entry which is preliminary data.</text>
</comment>
<organism evidence="1 2">
    <name type="scientific">Cirrhinus molitorella</name>
    <name type="common">mud carp</name>
    <dbReference type="NCBI Taxonomy" id="172907"/>
    <lineage>
        <taxon>Eukaryota</taxon>
        <taxon>Metazoa</taxon>
        <taxon>Chordata</taxon>
        <taxon>Craniata</taxon>
        <taxon>Vertebrata</taxon>
        <taxon>Euteleostomi</taxon>
        <taxon>Actinopterygii</taxon>
        <taxon>Neopterygii</taxon>
        <taxon>Teleostei</taxon>
        <taxon>Ostariophysi</taxon>
        <taxon>Cypriniformes</taxon>
        <taxon>Cyprinidae</taxon>
        <taxon>Labeoninae</taxon>
        <taxon>Labeonini</taxon>
        <taxon>Cirrhinus</taxon>
    </lineage>
</organism>
<dbReference type="Proteomes" id="UP001558613">
    <property type="component" value="Unassembled WGS sequence"/>
</dbReference>
<protein>
    <submittedName>
        <fullName evidence="1">Uncharacterized protein</fullName>
    </submittedName>
</protein>
<name>A0ABR3M2U8_9TELE</name>
<evidence type="ECO:0000313" key="2">
    <source>
        <dbReference type="Proteomes" id="UP001558613"/>
    </source>
</evidence>
<dbReference type="PANTHER" id="PTHR31025">
    <property type="entry name" value="SI:CH211-196P9.1-RELATED"/>
    <property type="match status" value="1"/>
</dbReference>
<dbReference type="EMBL" id="JAYMGO010000017">
    <property type="protein sequence ID" value="KAL1258003.1"/>
    <property type="molecule type" value="Genomic_DNA"/>
</dbReference>
<evidence type="ECO:0000313" key="1">
    <source>
        <dbReference type="EMBL" id="KAL1258003.1"/>
    </source>
</evidence>
<reference evidence="1 2" key="1">
    <citation type="submission" date="2023-09" db="EMBL/GenBank/DDBJ databases">
        <authorList>
            <person name="Wang M."/>
        </authorList>
    </citation>
    <scope>NUCLEOTIDE SEQUENCE [LARGE SCALE GENOMIC DNA]</scope>
    <source>
        <strain evidence="1">GT-2023</strain>
        <tissue evidence="1">Liver</tissue>
    </source>
</reference>
<accession>A0ABR3M2U8</accession>
<sequence>MALFERLGHADELDVSTLNNHFERAAEPLMDLDSDYKQMKYFSETGFFIKPETQQFPGISYVQRLDASTGNTIVESCQTRTASNSTFDIREILRQSGGSALIASLERDRHLSLKERRQMVRLLVSHLMEKFGESLTAEIKKEMALALTNQFPCLKNSEGRGY</sequence>